<protein>
    <submittedName>
        <fullName evidence="1">P-loop NTPase domain-containing protein LPA1 2-like</fullName>
    </submittedName>
</protein>
<accession>A0ABD1GHQ2</accession>
<proteinExistence type="predicted"/>
<dbReference type="Proteomes" id="UP001567538">
    <property type="component" value="Unassembled WGS sequence"/>
</dbReference>
<name>A0ABD1GHQ2_SALDI</name>
<gene>
    <name evidence="1" type="ORF">AAHA92_19763</name>
</gene>
<evidence type="ECO:0000313" key="2">
    <source>
        <dbReference type="Proteomes" id="UP001567538"/>
    </source>
</evidence>
<reference evidence="1 2" key="1">
    <citation type="submission" date="2024-06" db="EMBL/GenBank/DDBJ databases">
        <title>A chromosome level genome sequence of Diviner's sage (Salvia divinorum).</title>
        <authorList>
            <person name="Ford S.A."/>
            <person name="Ro D.-K."/>
            <person name="Ness R.W."/>
            <person name="Phillips M.A."/>
        </authorList>
    </citation>
    <scope>NUCLEOTIDE SEQUENCE [LARGE SCALE GENOMIC DNA]</scope>
    <source>
        <strain evidence="1">SAF-2024a</strain>
        <tissue evidence="1">Leaf</tissue>
    </source>
</reference>
<keyword evidence="2" id="KW-1185">Reference proteome</keyword>
<dbReference type="EMBL" id="JBEAFC010000008">
    <property type="protein sequence ID" value="KAL1542709.1"/>
    <property type="molecule type" value="Genomic_DNA"/>
</dbReference>
<evidence type="ECO:0000313" key="1">
    <source>
        <dbReference type="EMBL" id="KAL1542709.1"/>
    </source>
</evidence>
<dbReference type="AlphaFoldDB" id="A0ABD1GHQ2"/>
<organism evidence="1 2">
    <name type="scientific">Salvia divinorum</name>
    <name type="common">Maria pastora</name>
    <name type="synonym">Diviner's sage</name>
    <dbReference type="NCBI Taxonomy" id="28513"/>
    <lineage>
        <taxon>Eukaryota</taxon>
        <taxon>Viridiplantae</taxon>
        <taxon>Streptophyta</taxon>
        <taxon>Embryophyta</taxon>
        <taxon>Tracheophyta</taxon>
        <taxon>Spermatophyta</taxon>
        <taxon>Magnoliopsida</taxon>
        <taxon>eudicotyledons</taxon>
        <taxon>Gunneridae</taxon>
        <taxon>Pentapetalae</taxon>
        <taxon>asterids</taxon>
        <taxon>lamiids</taxon>
        <taxon>Lamiales</taxon>
        <taxon>Lamiaceae</taxon>
        <taxon>Nepetoideae</taxon>
        <taxon>Mentheae</taxon>
        <taxon>Salviinae</taxon>
        <taxon>Salvia</taxon>
        <taxon>Salvia subgen. Calosphace</taxon>
    </lineage>
</organism>
<comment type="caution">
    <text evidence="1">The sequence shown here is derived from an EMBL/GenBank/DDBJ whole genome shotgun (WGS) entry which is preliminary data.</text>
</comment>
<sequence length="161" mass="18077">MTYDGGKNIWAHPPRNGIGTPTYGPLQIGKAEPVVPLGLVRLVMEVQVMPAVSMAGLIMIVDVFHPKGSCEGGACNTILPWRILQVMVTCLIMSLRLTFIKQEMPSWRQVSTKSWPFSRRMRHEPLLDSLLCSFTSPSKDKSDRRPPPPGRSRIYCCHVYI</sequence>